<keyword evidence="7" id="KW-1185">Reference proteome</keyword>
<feature type="binding site" evidence="4">
    <location>
        <begin position="135"/>
        <end position="136"/>
    </location>
    <ligand>
        <name>substrate</name>
    </ligand>
</feature>
<keyword evidence="2 4" id="KW-0808">Transferase</keyword>
<evidence type="ECO:0000256" key="5">
    <source>
        <dbReference type="SAM" id="MobiDB-lite"/>
    </source>
</evidence>
<comment type="function">
    <text evidence="4">Catalytic subunit of the molybdopterin synthase complex, a complex that catalyzes the conversion of precursor Z into molybdopterin. Acts by mediating the incorporation of 2 sulfur atoms from thiocarboxylated MOCS2A into precursor Z to generate a dithiolene group.</text>
</comment>
<dbReference type="AlphaFoldDB" id="A0A1Y2LK97"/>
<dbReference type="HAMAP" id="MF_03052">
    <property type="entry name" value="MOC2B"/>
    <property type="match status" value="1"/>
</dbReference>
<proteinExistence type="inferred from homology"/>
<feature type="binding site" evidence="4">
    <location>
        <position position="151"/>
    </location>
    <ligand>
        <name>substrate</name>
    </ligand>
</feature>
<dbReference type="PANTHER" id="PTHR23404">
    <property type="entry name" value="MOLYBDOPTERIN SYNTHASE RELATED"/>
    <property type="match status" value="1"/>
</dbReference>
<dbReference type="CDD" id="cd00756">
    <property type="entry name" value="MoaE"/>
    <property type="match status" value="1"/>
</dbReference>
<evidence type="ECO:0000256" key="3">
    <source>
        <dbReference type="ARBA" id="ARBA00023150"/>
    </source>
</evidence>
<name>A0A1Y2LK97_EPING</name>
<dbReference type="Gene3D" id="3.90.1170.40">
    <property type="entry name" value="Molybdopterin biosynthesis MoaE subunit"/>
    <property type="match status" value="1"/>
</dbReference>
<dbReference type="GO" id="GO:0030366">
    <property type="term" value="F:molybdopterin synthase activity"/>
    <property type="evidence" value="ECO:0007669"/>
    <property type="project" value="UniProtKB-UniRule"/>
</dbReference>
<comment type="pathway">
    <text evidence="4">Cofactor biosynthesis; molybdopterin biosynthesis.</text>
</comment>
<dbReference type="Pfam" id="PF02391">
    <property type="entry name" value="MoaE"/>
    <property type="match status" value="1"/>
</dbReference>
<sequence>MEKKAPSPNPTMASTTEPPTFTPSIPTEATIKTTEDIYIELTPHDLDARALTTFVRSPSAGATVLFIGTTRDSFNDQPVSGLAYTSYTPLAKNTLFKIATDILAKHACTKIAISHKLGDCPVGEESIVIAVSAPHRKAAWLAGEEALELTKEKAEIWKLERFEGGEGVWRANRDGQMGTKVGEGEEMGLPRM</sequence>
<comment type="similarity">
    <text evidence="4">Belongs to the MoaE family. MOCS2B subfamily.</text>
</comment>
<dbReference type="EC" id="2.8.1.12" evidence="4"/>
<keyword evidence="3 4" id="KW-0501">Molybdenum cofactor biosynthesis</keyword>
<gene>
    <name evidence="4" type="primary">cnxH</name>
    <name evidence="6" type="ORF">B5807_11724</name>
</gene>
<organism evidence="6 7">
    <name type="scientific">Epicoccum nigrum</name>
    <name type="common">Soil fungus</name>
    <name type="synonym">Epicoccum purpurascens</name>
    <dbReference type="NCBI Taxonomy" id="105696"/>
    <lineage>
        <taxon>Eukaryota</taxon>
        <taxon>Fungi</taxon>
        <taxon>Dikarya</taxon>
        <taxon>Ascomycota</taxon>
        <taxon>Pezizomycotina</taxon>
        <taxon>Dothideomycetes</taxon>
        <taxon>Pleosporomycetidae</taxon>
        <taxon>Pleosporales</taxon>
        <taxon>Pleosporineae</taxon>
        <taxon>Didymellaceae</taxon>
        <taxon>Epicoccum</taxon>
    </lineage>
</organism>
<comment type="catalytic activity">
    <reaction evidence="4">
        <text>2 [molybdopterin-synthase sulfur-carrier protein]-C-terminal-Gly-aminoethanethioate + cyclic pyranopterin phosphate + H2O = molybdopterin + 2 [molybdopterin-synthase sulfur-carrier protein]-C-terminal Gly-Gly + 2 H(+)</text>
        <dbReference type="Rhea" id="RHEA:26333"/>
        <dbReference type="Rhea" id="RHEA-COMP:12202"/>
        <dbReference type="Rhea" id="RHEA-COMP:19907"/>
        <dbReference type="ChEBI" id="CHEBI:15377"/>
        <dbReference type="ChEBI" id="CHEBI:15378"/>
        <dbReference type="ChEBI" id="CHEBI:58698"/>
        <dbReference type="ChEBI" id="CHEBI:59648"/>
        <dbReference type="ChEBI" id="CHEBI:90778"/>
        <dbReference type="ChEBI" id="CHEBI:232372"/>
        <dbReference type="EC" id="2.8.1.12"/>
    </reaction>
</comment>
<evidence type="ECO:0000256" key="4">
    <source>
        <dbReference type="HAMAP-Rule" id="MF_03052"/>
    </source>
</evidence>
<protein>
    <recommendedName>
        <fullName evidence="4">Molybdopterin synthase catalytic subunit</fullName>
        <ecNumber evidence="4">2.8.1.12</ecNumber>
    </recommendedName>
    <alternativeName>
        <fullName evidence="4">Common component for nitrate reductase and xanthine dehydrogenase protein H</fullName>
    </alternativeName>
    <alternativeName>
        <fullName evidence="4">Molybdenum cofactor synthesis protein 2 large subunit</fullName>
    </alternativeName>
    <alternativeName>
        <fullName evidence="4">Molybdenum cofactor synthesis protein 2B</fullName>
        <shortName evidence="4">MOCS2B</shortName>
    </alternativeName>
</protein>
<accession>A0A1Y2LK97</accession>
<feature type="region of interest" description="Disordered" evidence="5">
    <location>
        <begin position="170"/>
        <end position="192"/>
    </location>
</feature>
<dbReference type="GO" id="GO:0006777">
    <property type="term" value="P:Mo-molybdopterin cofactor biosynthetic process"/>
    <property type="evidence" value="ECO:0007669"/>
    <property type="project" value="UniProtKB-UniRule"/>
</dbReference>
<evidence type="ECO:0000256" key="2">
    <source>
        <dbReference type="ARBA" id="ARBA00022679"/>
    </source>
</evidence>
<feature type="binding site" evidence="4">
    <location>
        <begin position="158"/>
        <end position="160"/>
    </location>
    <ligand>
        <name>substrate</name>
    </ligand>
</feature>
<dbReference type="InterPro" id="IPR003448">
    <property type="entry name" value="Mopterin_biosynth_MoaE"/>
</dbReference>
<dbReference type="GO" id="GO:1990140">
    <property type="term" value="C:molybdopterin synthase complex"/>
    <property type="evidence" value="ECO:0007669"/>
    <property type="project" value="UniProtKB-UniRule"/>
</dbReference>
<feature type="compositionally biased region" description="Polar residues" evidence="5">
    <location>
        <begin position="10"/>
        <end position="24"/>
    </location>
</feature>
<evidence type="ECO:0000313" key="7">
    <source>
        <dbReference type="Proteomes" id="UP000193240"/>
    </source>
</evidence>
<comment type="subcellular location">
    <subcellularLocation>
        <location evidence="4">Cytoplasm</location>
    </subcellularLocation>
</comment>
<dbReference type="SUPFAM" id="SSF54690">
    <property type="entry name" value="Molybdopterin synthase subunit MoaE"/>
    <property type="match status" value="1"/>
</dbReference>
<keyword evidence="1 4" id="KW-0963">Cytoplasm</keyword>
<dbReference type="Proteomes" id="UP000193240">
    <property type="component" value="Unassembled WGS sequence"/>
</dbReference>
<dbReference type="FunFam" id="3.90.1170.40:FF:000003">
    <property type="entry name" value="Molybdopterin converting factor subunit 2"/>
    <property type="match status" value="1"/>
</dbReference>
<evidence type="ECO:0000313" key="6">
    <source>
        <dbReference type="EMBL" id="OSS43617.1"/>
    </source>
</evidence>
<comment type="subunit">
    <text evidence="4">Heterotetramer; composed of 2 small (MOCS2A) and 2 large (MOCS2B) subunits.</text>
</comment>
<dbReference type="EMBL" id="KZ107863">
    <property type="protein sequence ID" value="OSS43617.1"/>
    <property type="molecule type" value="Genomic_DNA"/>
</dbReference>
<dbReference type="InParanoid" id="A0A1Y2LK97"/>
<reference evidence="6 7" key="1">
    <citation type="journal article" date="2017" name="Genome Announc.">
        <title>Genome sequence of the saprophytic ascomycete Epicoccum nigrum ICMP 19927 strain isolated from New Zealand.</title>
        <authorList>
            <person name="Fokin M."/>
            <person name="Fleetwood D."/>
            <person name="Weir B.S."/>
            <person name="Villas-Boas S.G."/>
        </authorList>
    </citation>
    <scope>NUCLEOTIDE SEQUENCE [LARGE SCALE GENOMIC DNA]</scope>
    <source>
        <strain evidence="6 7">ICMP 19927</strain>
    </source>
</reference>
<dbReference type="InterPro" id="IPR036563">
    <property type="entry name" value="MoaE_sf"/>
</dbReference>
<evidence type="ECO:0000256" key="1">
    <source>
        <dbReference type="ARBA" id="ARBA00022490"/>
    </source>
</evidence>
<dbReference type="UniPathway" id="UPA00344"/>
<dbReference type="OMA" id="WKHQFFA"/>
<feature type="region of interest" description="Disordered" evidence="5">
    <location>
        <begin position="1"/>
        <end position="24"/>
    </location>
</feature>
<dbReference type="InterPro" id="IPR028888">
    <property type="entry name" value="MOCS2B_euk"/>
</dbReference>
<dbReference type="STRING" id="105696.A0A1Y2LK97"/>